<dbReference type="Gene3D" id="3.40.47.10">
    <property type="match status" value="1"/>
</dbReference>
<dbReference type="PROSITE" id="PS00606">
    <property type="entry name" value="KS3_1"/>
    <property type="match status" value="1"/>
</dbReference>
<organism evidence="15 16">
    <name type="scientific">Methyloceanibacter stevinii</name>
    <dbReference type="NCBI Taxonomy" id="1774970"/>
    <lineage>
        <taxon>Bacteria</taxon>
        <taxon>Pseudomonadati</taxon>
        <taxon>Pseudomonadota</taxon>
        <taxon>Alphaproteobacteria</taxon>
        <taxon>Hyphomicrobiales</taxon>
        <taxon>Hyphomicrobiaceae</taxon>
        <taxon>Methyloceanibacter</taxon>
    </lineage>
</organism>
<keyword evidence="6 13" id="KW-0808">Transferase</keyword>
<keyword evidence="5" id="KW-0997">Cell inner membrane</keyword>
<comment type="similarity">
    <text evidence="2 13">Belongs to the thiolase-like superfamily. Beta-ketoacyl-ACP synthases family.</text>
</comment>
<gene>
    <name evidence="15" type="ORF">AUC70_10015</name>
</gene>
<evidence type="ECO:0000256" key="9">
    <source>
        <dbReference type="ARBA" id="ARBA00023136"/>
    </source>
</evidence>
<accession>A0A1E3VK93</accession>
<evidence type="ECO:0000256" key="10">
    <source>
        <dbReference type="ARBA" id="ARBA00037576"/>
    </source>
</evidence>
<dbReference type="Pfam" id="PF02801">
    <property type="entry name" value="Ketoacyl-synt_C"/>
    <property type="match status" value="1"/>
</dbReference>
<evidence type="ECO:0000256" key="7">
    <source>
        <dbReference type="ARBA" id="ARBA00022692"/>
    </source>
</evidence>
<comment type="function">
    <text evidence="10">Proposed to synthesize NOD factor fatty acyl chain. Involved in the synthesis of a highly unsaturated fatty acid moiety, which forms part of a lipo-oligosaccharide that is responsible for host specificity.</text>
</comment>
<dbReference type="PANTHER" id="PTHR11712">
    <property type="entry name" value="POLYKETIDE SYNTHASE-RELATED"/>
    <property type="match status" value="1"/>
</dbReference>
<evidence type="ECO:0000256" key="11">
    <source>
        <dbReference type="ARBA" id="ARBA00039445"/>
    </source>
</evidence>
<dbReference type="SUPFAM" id="SSF53901">
    <property type="entry name" value="Thiolase-like"/>
    <property type="match status" value="2"/>
</dbReference>
<feature type="domain" description="Ketosynthase family 3 (KS3)" evidence="14">
    <location>
        <begin position="7"/>
        <end position="409"/>
    </location>
</feature>
<dbReference type="STRING" id="1774970.AUC70_10015"/>
<keyword evidence="4" id="KW-1003">Cell membrane</keyword>
<comment type="caution">
    <text evidence="15">The sequence shown here is derived from an EMBL/GenBank/DDBJ whole genome shotgun (WGS) entry which is preliminary data.</text>
</comment>
<evidence type="ECO:0000313" key="15">
    <source>
        <dbReference type="EMBL" id="ODR93934.1"/>
    </source>
</evidence>
<evidence type="ECO:0000313" key="16">
    <source>
        <dbReference type="Proteomes" id="UP000094172"/>
    </source>
</evidence>
<dbReference type="CDD" id="cd00834">
    <property type="entry name" value="KAS_I_II"/>
    <property type="match status" value="1"/>
</dbReference>
<dbReference type="InterPro" id="IPR016039">
    <property type="entry name" value="Thiolase-like"/>
</dbReference>
<dbReference type="PANTHER" id="PTHR11712:SF352">
    <property type="entry name" value="3-OXOACYL-[ACYL-CARRIER-PROTEIN] SYNTHASE"/>
    <property type="match status" value="1"/>
</dbReference>
<dbReference type="AlphaFoldDB" id="A0A1E3VK93"/>
<dbReference type="InterPro" id="IPR014030">
    <property type="entry name" value="Ketoacyl_synth_N"/>
</dbReference>
<dbReference type="InterPro" id="IPR000794">
    <property type="entry name" value="Beta-ketoacyl_synthase"/>
</dbReference>
<dbReference type="SMART" id="SM00825">
    <property type="entry name" value="PKS_KS"/>
    <property type="match status" value="1"/>
</dbReference>
<evidence type="ECO:0000259" key="14">
    <source>
        <dbReference type="PROSITE" id="PS52004"/>
    </source>
</evidence>
<evidence type="ECO:0000256" key="2">
    <source>
        <dbReference type="ARBA" id="ARBA00008467"/>
    </source>
</evidence>
<dbReference type="EMBL" id="LPWE01000013">
    <property type="protein sequence ID" value="ODR93934.1"/>
    <property type="molecule type" value="Genomic_DNA"/>
</dbReference>
<dbReference type="RefSeq" id="WP_069445282.1">
    <property type="nucleotide sequence ID" value="NZ_LPWE01000013.1"/>
</dbReference>
<comment type="subcellular location">
    <subcellularLocation>
        <location evidence="1">Cell inner membrane</location>
    </subcellularLocation>
</comment>
<dbReference type="InterPro" id="IPR018201">
    <property type="entry name" value="Ketoacyl_synth_AS"/>
</dbReference>
<dbReference type="GO" id="GO:0004315">
    <property type="term" value="F:3-oxoacyl-[acyl-carrier-protein] synthase activity"/>
    <property type="evidence" value="ECO:0007669"/>
    <property type="project" value="InterPro"/>
</dbReference>
<dbReference type="Proteomes" id="UP000094172">
    <property type="component" value="Unassembled WGS sequence"/>
</dbReference>
<dbReference type="NCBIfam" id="NF005589">
    <property type="entry name" value="PRK07314.1"/>
    <property type="match status" value="1"/>
</dbReference>
<name>A0A1E3VK93_9HYPH</name>
<evidence type="ECO:0000256" key="1">
    <source>
        <dbReference type="ARBA" id="ARBA00004533"/>
    </source>
</evidence>
<proteinExistence type="inferred from homology"/>
<keyword evidence="16" id="KW-1185">Reference proteome</keyword>
<keyword evidence="8" id="KW-1133">Transmembrane helix</keyword>
<evidence type="ECO:0000256" key="12">
    <source>
        <dbReference type="ARBA" id="ARBA00041756"/>
    </source>
</evidence>
<dbReference type="GO" id="GO:0005886">
    <property type="term" value="C:plasma membrane"/>
    <property type="evidence" value="ECO:0007669"/>
    <property type="project" value="UniProtKB-SubCell"/>
</dbReference>
<dbReference type="InterPro" id="IPR014031">
    <property type="entry name" value="Ketoacyl_synth_C"/>
</dbReference>
<evidence type="ECO:0000256" key="8">
    <source>
        <dbReference type="ARBA" id="ARBA00022989"/>
    </source>
</evidence>
<sequence length="412" mass="43327">MTHSNGRRRVVVTGQGVVTPLGTGVEKFWSGLKAGSCGIREVQSFETDELYITIAGEVPDFDPRERELSKQLLMADKYSQYAGCAAREAVAQSGLETPISDEDAYRTACIIGSGVGGLTTLEFSYKMLFKENKRATHPLTLLKAIGSSASAHVSIEYGIKGPTFGVVSACSTATHSIGVVYQMIRSGLIDTGVAGAAEASLNWGATRAWQAMRVLSPDGLFPFSKARNGTVLAEGSGILVLEEYEKAKARGAPILAELMGFGMTADAADMVNPSIDGASTAMKIALDDAQLAPSDIDYVNAHGTATAVNDVNETRAIKHVFGNAANNLSISSTKSMHGHTLGACGGIEAAASIKALEENFVPPTIGLTETDPECDLDYTPNQGKKRDINYVMSNSFAFGGLNAVLVFGPSPA</sequence>
<dbReference type="Pfam" id="PF00109">
    <property type="entry name" value="ketoacyl-synt"/>
    <property type="match status" value="1"/>
</dbReference>
<evidence type="ECO:0000256" key="5">
    <source>
        <dbReference type="ARBA" id="ARBA00022519"/>
    </source>
</evidence>
<keyword evidence="3" id="KW-0536">Nodulation</keyword>
<reference evidence="15 16" key="1">
    <citation type="journal article" date="2016" name="Environ. Microbiol.">
        <title>New Methyloceanibacter diversity from North Sea sediments includes methanotroph containing solely the soluble methane monooxygenase.</title>
        <authorList>
            <person name="Vekeman B."/>
            <person name="Kerckhof F.M."/>
            <person name="Cremers G."/>
            <person name="de Vos P."/>
            <person name="Vandamme P."/>
            <person name="Boon N."/>
            <person name="Op den Camp H.J."/>
            <person name="Heylen K."/>
        </authorList>
    </citation>
    <scope>NUCLEOTIDE SEQUENCE [LARGE SCALE GENOMIC DNA]</scope>
    <source>
        <strain evidence="15 16">R-67176</strain>
    </source>
</reference>
<evidence type="ECO:0000256" key="4">
    <source>
        <dbReference type="ARBA" id="ARBA00022475"/>
    </source>
</evidence>
<keyword evidence="7" id="KW-0812">Transmembrane</keyword>
<dbReference type="InterPro" id="IPR020841">
    <property type="entry name" value="PKS_Beta-ketoAc_synthase_dom"/>
</dbReference>
<protein>
    <recommendedName>
        <fullName evidence="11">Nodulation protein E</fullName>
    </recommendedName>
    <alternativeName>
        <fullName evidence="12">Host-specificity of nodulation protein B</fullName>
    </alternativeName>
</protein>
<evidence type="ECO:0000256" key="3">
    <source>
        <dbReference type="ARBA" id="ARBA00022458"/>
    </source>
</evidence>
<dbReference type="GO" id="GO:0006633">
    <property type="term" value="P:fatty acid biosynthetic process"/>
    <property type="evidence" value="ECO:0007669"/>
    <property type="project" value="InterPro"/>
</dbReference>
<dbReference type="PROSITE" id="PS52004">
    <property type="entry name" value="KS3_2"/>
    <property type="match status" value="1"/>
</dbReference>
<evidence type="ECO:0000256" key="13">
    <source>
        <dbReference type="RuleBase" id="RU003694"/>
    </source>
</evidence>
<keyword evidence="9" id="KW-0472">Membrane</keyword>
<evidence type="ECO:0000256" key="6">
    <source>
        <dbReference type="ARBA" id="ARBA00022679"/>
    </source>
</evidence>